<evidence type="ECO:0000313" key="3">
    <source>
        <dbReference type="Proteomes" id="UP000726737"/>
    </source>
</evidence>
<proteinExistence type="predicted"/>
<feature type="region of interest" description="Disordered" evidence="1">
    <location>
        <begin position="459"/>
        <end position="511"/>
    </location>
</feature>
<evidence type="ECO:0000313" key="2">
    <source>
        <dbReference type="EMBL" id="KAG0261075.1"/>
    </source>
</evidence>
<feature type="compositionally biased region" description="Basic and acidic residues" evidence="1">
    <location>
        <begin position="485"/>
        <end position="511"/>
    </location>
</feature>
<keyword evidence="3" id="KW-1185">Reference proteome</keyword>
<gene>
    <name evidence="2" type="ORF">BG011_001378</name>
</gene>
<feature type="region of interest" description="Disordered" evidence="1">
    <location>
        <begin position="523"/>
        <end position="719"/>
    </location>
</feature>
<dbReference type="Proteomes" id="UP000726737">
    <property type="component" value="Unassembled WGS sequence"/>
</dbReference>
<feature type="compositionally biased region" description="Basic and acidic residues" evidence="1">
    <location>
        <begin position="459"/>
        <end position="469"/>
    </location>
</feature>
<feature type="region of interest" description="Disordered" evidence="1">
    <location>
        <begin position="201"/>
        <end position="223"/>
    </location>
</feature>
<feature type="compositionally biased region" description="Polar residues" evidence="1">
    <location>
        <begin position="631"/>
        <end position="652"/>
    </location>
</feature>
<dbReference type="AlphaFoldDB" id="A0A9P6U688"/>
<feature type="compositionally biased region" description="Basic and acidic residues" evidence="1">
    <location>
        <begin position="620"/>
        <end position="630"/>
    </location>
</feature>
<dbReference type="EMBL" id="JAAAJA010000136">
    <property type="protein sequence ID" value="KAG0261075.1"/>
    <property type="molecule type" value="Genomic_DNA"/>
</dbReference>
<feature type="compositionally biased region" description="Basic and acidic residues" evidence="1">
    <location>
        <begin position="523"/>
        <end position="534"/>
    </location>
</feature>
<feature type="compositionally biased region" description="Acidic residues" evidence="1">
    <location>
        <begin position="433"/>
        <end position="447"/>
    </location>
</feature>
<feature type="region of interest" description="Disordered" evidence="1">
    <location>
        <begin position="423"/>
        <end position="447"/>
    </location>
</feature>
<feature type="compositionally biased region" description="Acidic residues" evidence="1">
    <location>
        <begin position="474"/>
        <end position="484"/>
    </location>
</feature>
<protein>
    <submittedName>
        <fullName evidence="2">Uncharacterized protein</fullName>
    </submittedName>
</protein>
<dbReference type="OrthoDB" id="3176531at2759"/>
<organism evidence="2 3">
    <name type="scientific">Mortierella polycephala</name>
    <dbReference type="NCBI Taxonomy" id="41804"/>
    <lineage>
        <taxon>Eukaryota</taxon>
        <taxon>Fungi</taxon>
        <taxon>Fungi incertae sedis</taxon>
        <taxon>Mucoromycota</taxon>
        <taxon>Mortierellomycotina</taxon>
        <taxon>Mortierellomycetes</taxon>
        <taxon>Mortierellales</taxon>
        <taxon>Mortierellaceae</taxon>
        <taxon>Mortierella</taxon>
    </lineage>
</organism>
<comment type="caution">
    <text evidence="2">The sequence shown here is derived from an EMBL/GenBank/DDBJ whole genome shotgun (WGS) entry which is preliminary data.</text>
</comment>
<feature type="compositionally biased region" description="Basic and acidic residues" evidence="1">
    <location>
        <begin position="710"/>
        <end position="719"/>
    </location>
</feature>
<feature type="compositionally biased region" description="Basic and acidic residues" evidence="1">
    <location>
        <begin position="690"/>
        <end position="701"/>
    </location>
</feature>
<sequence length="817" mass="93666">MVLMLWAYSPVGITLPVMDLLTRPSLYSQMLDHFQKPLCPSFNKYDRQKLLLLESNECTSIESKHPDFSVDICFSPYLCNEGLVRVRRRDRGLCKEANLKYPISGNTTHDAFHRQFSGPDSFYVVFSGAEKLSPPDWYHAGQCLYVFPFHISNPGKLSLDITHLYDNFGAVVEQDERWPALKRRKVISNLPLEICRGCPSRGAQPRYPTPTEENGPVLDPDATNNPSGLINRYAAFSAEMARSDSRPKESGLPLCSKDIAVQGAWLPAHPLDKNSWRRANYTWVPLGCTFGKPLDRSCILRKKDALKIQFQGDSHLRVALEQLLRRLNGVSSIQSTTTASANRINEKVGSTTLTYIHDPLFTQMREKSNVLVANMGHWATGTKFLDQLWPTAKYHEQLRDLVDKIQQQARDMQDLDDEDLYSTNRFLGNDYGNDSDDSEGYDDENNDADEDKIEREIQRQEKQHAKEAGNIEVTWDDETEEEEIEVRPRPRPNSEEQRMKDHFDDLEDKYRVTDRMRAEDERYRSRGRYMDSAKRIRPRPRYPSNRILRQSKNRHSSEPLLDEPRSHGTDSTSTEDGAEVRDRKAHLRHGYTAQNKVVMGGGSEVVNSADNGKKGGIARGQERGDKDLSNKKLTSNTKSASTKLNSSKASRTQSDRDPYAHAHRVSNRNNINHERNENSGNSNSNKNKGKNKDRMDKDNSSKHYRVARRSHSDHGVDYRSQEPPLKIAWVGVVAFPETQASDQHFSHDWRTIYRLRYWNQIAEDVMLLHKVRFMDFFSLTLSMLDTSPDRGHFFGTDAAEAMLEELSFKLGLCDDER</sequence>
<name>A0A9P6U688_9FUNG</name>
<evidence type="ECO:0000256" key="1">
    <source>
        <dbReference type="SAM" id="MobiDB-lite"/>
    </source>
</evidence>
<reference evidence="2" key="1">
    <citation type="journal article" date="2020" name="Fungal Divers.">
        <title>Resolving the Mortierellaceae phylogeny through synthesis of multi-gene phylogenetics and phylogenomics.</title>
        <authorList>
            <person name="Vandepol N."/>
            <person name="Liber J."/>
            <person name="Desiro A."/>
            <person name="Na H."/>
            <person name="Kennedy M."/>
            <person name="Barry K."/>
            <person name="Grigoriev I.V."/>
            <person name="Miller A.N."/>
            <person name="O'Donnell K."/>
            <person name="Stajich J.E."/>
            <person name="Bonito G."/>
        </authorList>
    </citation>
    <scope>NUCLEOTIDE SEQUENCE</scope>
    <source>
        <strain evidence="2">KOD948</strain>
    </source>
</reference>
<accession>A0A9P6U688</accession>